<keyword evidence="1" id="KW-0732">Signal</keyword>
<dbReference type="InterPro" id="IPR023908">
    <property type="entry name" value="xxxLxxG_rpt"/>
</dbReference>
<reference evidence="2 3" key="1">
    <citation type="submission" date="2015-09" db="EMBL/GenBank/DDBJ databases">
        <authorList>
            <consortium name="Pathogen Informatics"/>
        </authorList>
    </citation>
    <scope>NUCLEOTIDE SEQUENCE [LARGE SCALE GENOMIC DNA]</scope>
    <source>
        <strain evidence="2 3">2789STDY5834855</strain>
    </source>
</reference>
<dbReference type="RefSeq" id="WP_055275923.1">
    <property type="nucleotide sequence ID" value="NZ_CYZV01000010.1"/>
</dbReference>
<gene>
    <name evidence="2" type="ORF">ERS852470_01204</name>
</gene>
<evidence type="ECO:0000313" key="2">
    <source>
        <dbReference type="EMBL" id="CUN99707.1"/>
    </source>
</evidence>
<sequence length="656" mass="70973">MKKSKNKIIMIVLTATIISNTMVPISTLAESNTILNNTNYATESQGKEEVIYINLDGNGEVSSAYAVNIFDSQNILDYGDYSEIRNMNTNDTLSYNNGEITGSNSVDKLYYEGTLKEVEIPWNINIKYYLDSKEISSNELAGKSGTLEIKISITDNEKCNSTFFENYALQTTITLDTEKCNNIEAEGATIANVGSTKQISHIILPNKGKEISIKADVNDFEMASMAINGVKLGLSVDVDTNSLLDKVNELTDAIEKLDSGAISINDGSIELNNGAYDLSNGVNSLSTGVNSLNDGIITVYKGLQELNSNSKELTSGSKEVLDALNEIGSALNNINISKESISELVSASSDVQTGINELVSAITLLQGNANYEAYKSIMNANGLDIDYLQSNNASAIENMKSQISVLTEARDNLLAAGVQADDSQIIQIQTQIEMYNQIITLLQGNMASISGTESYLNNISDGIGQVLGGATELQTKYAEFNNAIQGLSALLNDMIYNMSNLSTAINTLISEYNKLDVGINEYTNGVETLLQGYSQLVEGSTNLVNGTSTLKSGAEKLSSGVAELKGGTTELSNGTTELNDKTANLDTEITDEIDKMVDNLDGTSDEIVSFTSEKNTNVQSVQFVIKTPEIKKATIEVLKDEEKSPTLWERIINLFK</sequence>
<dbReference type="EMBL" id="CYZV01000010">
    <property type="protein sequence ID" value="CUN99707.1"/>
    <property type="molecule type" value="Genomic_DNA"/>
</dbReference>
<dbReference type="NCBIfam" id="TIGR03057">
    <property type="entry name" value="xxxLxxG_by_4"/>
    <property type="match status" value="3"/>
</dbReference>
<feature type="chain" id="PRO_5038989040" evidence="1">
    <location>
        <begin position="22"/>
        <end position="656"/>
    </location>
</feature>
<feature type="signal peptide" evidence="1">
    <location>
        <begin position="1"/>
        <end position="21"/>
    </location>
</feature>
<protein>
    <submittedName>
        <fullName evidence="2">X-X-X-Leu-X-X-Gly heptad repeat-containing protein</fullName>
    </submittedName>
</protein>
<name>A0A174BG36_9CLOT</name>
<evidence type="ECO:0000313" key="3">
    <source>
        <dbReference type="Proteomes" id="UP000095558"/>
    </source>
</evidence>
<accession>A0A174BG36</accession>
<evidence type="ECO:0000256" key="1">
    <source>
        <dbReference type="SAM" id="SignalP"/>
    </source>
</evidence>
<dbReference type="Proteomes" id="UP000095558">
    <property type="component" value="Unassembled WGS sequence"/>
</dbReference>
<dbReference type="Gene3D" id="1.10.287.950">
    <property type="entry name" value="Methyl-accepting chemotaxis protein"/>
    <property type="match status" value="2"/>
</dbReference>
<organism evidence="2 3">
    <name type="scientific">Clostridium disporicum</name>
    <dbReference type="NCBI Taxonomy" id="84024"/>
    <lineage>
        <taxon>Bacteria</taxon>
        <taxon>Bacillati</taxon>
        <taxon>Bacillota</taxon>
        <taxon>Clostridia</taxon>
        <taxon>Eubacteriales</taxon>
        <taxon>Clostridiaceae</taxon>
        <taxon>Clostridium</taxon>
    </lineage>
</organism>
<dbReference type="AlphaFoldDB" id="A0A174BG36"/>
<proteinExistence type="predicted"/>